<evidence type="ECO:0000256" key="10">
    <source>
        <dbReference type="ARBA" id="ARBA00033381"/>
    </source>
</evidence>
<comment type="subunit">
    <text evidence="4">Homodimer.</text>
</comment>
<dbReference type="InterPro" id="IPR001917">
    <property type="entry name" value="Aminotrans_II_pyridoxalP_BS"/>
</dbReference>
<dbReference type="SUPFAM" id="SSF53383">
    <property type="entry name" value="PLP-dependent transferases"/>
    <property type="match status" value="1"/>
</dbReference>
<evidence type="ECO:0000256" key="6">
    <source>
        <dbReference type="ARBA" id="ARBA00022679"/>
    </source>
</evidence>
<dbReference type="InterPro" id="IPR050087">
    <property type="entry name" value="AON_synthase_class-II"/>
</dbReference>
<proteinExistence type="inferred from homology"/>
<keyword evidence="8 12" id="KW-0663">Pyridoxal phosphate</keyword>
<dbReference type="EMBL" id="JAKREW010000020">
    <property type="protein sequence ID" value="MCG7507119.1"/>
    <property type="molecule type" value="Genomic_DNA"/>
</dbReference>
<comment type="caution">
    <text evidence="14">The sequence shown here is derived from an EMBL/GenBank/DDBJ whole genome shotgun (WGS) entry which is preliminary data.</text>
</comment>
<keyword evidence="14" id="KW-0032">Aminotransferase</keyword>
<evidence type="ECO:0000313" key="15">
    <source>
        <dbReference type="Proteomes" id="UP001201701"/>
    </source>
</evidence>
<dbReference type="RefSeq" id="WP_239367960.1">
    <property type="nucleotide sequence ID" value="NZ_JAKREW010000020.1"/>
</dbReference>
<dbReference type="Gene3D" id="3.40.640.10">
    <property type="entry name" value="Type I PLP-dependent aspartate aminotransferase-like (Major domain)"/>
    <property type="match status" value="1"/>
</dbReference>
<dbReference type="Pfam" id="PF00155">
    <property type="entry name" value="Aminotran_1_2"/>
    <property type="match status" value="1"/>
</dbReference>
<dbReference type="Proteomes" id="UP001201701">
    <property type="component" value="Unassembled WGS sequence"/>
</dbReference>
<evidence type="ECO:0000256" key="3">
    <source>
        <dbReference type="ARBA" id="ARBA00010008"/>
    </source>
</evidence>
<evidence type="ECO:0000256" key="9">
    <source>
        <dbReference type="ARBA" id="ARBA00032610"/>
    </source>
</evidence>
<dbReference type="PROSITE" id="PS00599">
    <property type="entry name" value="AA_TRANSFER_CLASS_2"/>
    <property type="match status" value="1"/>
</dbReference>
<dbReference type="PANTHER" id="PTHR13693:SF100">
    <property type="entry name" value="8-AMINO-7-OXONONANOATE SYNTHASE"/>
    <property type="match status" value="1"/>
</dbReference>
<evidence type="ECO:0000256" key="2">
    <source>
        <dbReference type="ARBA" id="ARBA00004746"/>
    </source>
</evidence>
<evidence type="ECO:0000313" key="14">
    <source>
        <dbReference type="EMBL" id="MCG7507119.1"/>
    </source>
</evidence>
<reference evidence="14 15" key="1">
    <citation type="submission" date="2022-02" db="EMBL/GenBank/DDBJ databases">
        <title>Draft genome sequence of Mezorhizobium retamae strain IRAMC:0171 isolated from Retama raetam nodules.</title>
        <authorList>
            <person name="Bengaied R."/>
            <person name="Sbissi I."/>
            <person name="Huber K."/>
            <person name="Ghodbane F."/>
            <person name="Nouioui I."/>
            <person name="Tarhouni M."/>
            <person name="Gtari M."/>
        </authorList>
    </citation>
    <scope>NUCLEOTIDE SEQUENCE [LARGE SCALE GENOMIC DNA]</scope>
    <source>
        <strain evidence="14 15">IRAMC:0171</strain>
    </source>
</reference>
<comment type="pathway">
    <text evidence="2">Cofactor biosynthesis; biotin biosynthesis.</text>
</comment>
<dbReference type="GO" id="GO:0008483">
    <property type="term" value="F:transaminase activity"/>
    <property type="evidence" value="ECO:0007669"/>
    <property type="project" value="UniProtKB-KW"/>
</dbReference>
<dbReference type="InterPro" id="IPR015424">
    <property type="entry name" value="PyrdxlP-dep_Trfase"/>
</dbReference>
<accession>A0ABS9QKK1</accession>
<keyword evidence="15" id="KW-1185">Reference proteome</keyword>
<dbReference type="Gene3D" id="3.90.1150.10">
    <property type="entry name" value="Aspartate Aminotransferase, domain 1"/>
    <property type="match status" value="1"/>
</dbReference>
<evidence type="ECO:0000256" key="12">
    <source>
        <dbReference type="RuleBase" id="RU003693"/>
    </source>
</evidence>
<keyword evidence="6" id="KW-0808">Transferase</keyword>
<protein>
    <recommendedName>
        <fullName evidence="5">8-amino-7-oxononanoate synthase</fullName>
        <ecNumber evidence="5">2.3.1.47</ecNumber>
    </recommendedName>
    <alternativeName>
        <fullName evidence="9">7-keto-8-amino-pelargonic acid synthase</fullName>
    </alternativeName>
    <alternativeName>
        <fullName evidence="10">8-amino-7-ketopelargonate synthase</fullName>
    </alternativeName>
</protein>
<evidence type="ECO:0000256" key="1">
    <source>
        <dbReference type="ARBA" id="ARBA00001933"/>
    </source>
</evidence>
<comment type="cofactor">
    <cofactor evidence="1 12">
        <name>pyridoxal 5'-phosphate</name>
        <dbReference type="ChEBI" id="CHEBI:597326"/>
    </cofactor>
</comment>
<evidence type="ECO:0000256" key="4">
    <source>
        <dbReference type="ARBA" id="ARBA00011738"/>
    </source>
</evidence>
<organism evidence="14 15">
    <name type="scientific">Mesorhizobium retamae</name>
    <dbReference type="NCBI Taxonomy" id="2912854"/>
    <lineage>
        <taxon>Bacteria</taxon>
        <taxon>Pseudomonadati</taxon>
        <taxon>Pseudomonadota</taxon>
        <taxon>Alphaproteobacteria</taxon>
        <taxon>Hyphomicrobiales</taxon>
        <taxon>Phyllobacteriaceae</taxon>
        <taxon>Mesorhizobium</taxon>
    </lineage>
</organism>
<dbReference type="InterPro" id="IPR015422">
    <property type="entry name" value="PyrdxlP-dep_Trfase_small"/>
</dbReference>
<sequence length="372" mass="39516">MNHQATPPAPLPVVMQSPLGARMRINGRDVDYFCGTSYFCLHGHPRVIEAACAATRQFGMGPGTLAQMQVYVALQDELQAWFGAEHVVSLISGYSSPMAMLQGLRDDFDVILIDAATHYSARDAIPTLDRPVHSFRHLDAGSLAEELDRYVKPGKRPVVVTDGVFPSSGALAPLADYRQAMVPYEGAILAVDDSHGVGVLGSSGRGALQHFGLEADGNYLAGTLSKAFGALGGIIPGSQSLADKIAANAMIMRGASPVPPAAAAAAIASLRVLKETPAMRANLVRNVSHVRAGLRKLGFVLADTPVPIVSVRGDVDFEQLRLQLDAKDIVVKVTKASGYSDAPDVPTMRLAVFSEHSPEQIDRLLSSMAELL</sequence>
<feature type="domain" description="Aminotransferase class I/classII large" evidence="13">
    <location>
        <begin position="49"/>
        <end position="366"/>
    </location>
</feature>
<dbReference type="PANTHER" id="PTHR13693">
    <property type="entry name" value="CLASS II AMINOTRANSFERASE/8-AMINO-7-OXONONANOATE SYNTHASE"/>
    <property type="match status" value="1"/>
</dbReference>
<dbReference type="InterPro" id="IPR015421">
    <property type="entry name" value="PyrdxlP-dep_Trfase_major"/>
</dbReference>
<dbReference type="EC" id="2.3.1.47" evidence="5"/>
<evidence type="ECO:0000256" key="11">
    <source>
        <dbReference type="ARBA" id="ARBA00047715"/>
    </source>
</evidence>
<evidence type="ECO:0000256" key="5">
    <source>
        <dbReference type="ARBA" id="ARBA00013187"/>
    </source>
</evidence>
<comment type="similarity">
    <text evidence="3">Belongs to the class-II pyridoxal-phosphate-dependent aminotransferase family. BioF subfamily.</text>
</comment>
<dbReference type="InterPro" id="IPR004839">
    <property type="entry name" value="Aminotransferase_I/II_large"/>
</dbReference>
<evidence type="ECO:0000256" key="8">
    <source>
        <dbReference type="ARBA" id="ARBA00022898"/>
    </source>
</evidence>
<comment type="catalytic activity">
    <reaction evidence="11">
        <text>6-carboxyhexanoyl-[ACP] + L-alanine + H(+) = (8S)-8-amino-7-oxononanoate + holo-[ACP] + CO2</text>
        <dbReference type="Rhea" id="RHEA:42288"/>
        <dbReference type="Rhea" id="RHEA-COMP:9685"/>
        <dbReference type="Rhea" id="RHEA-COMP:9955"/>
        <dbReference type="ChEBI" id="CHEBI:15378"/>
        <dbReference type="ChEBI" id="CHEBI:16526"/>
        <dbReference type="ChEBI" id="CHEBI:57972"/>
        <dbReference type="ChEBI" id="CHEBI:64479"/>
        <dbReference type="ChEBI" id="CHEBI:78846"/>
        <dbReference type="ChEBI" id="CHEBI:149468"/>
        <dbReference type="EC" id="2.3.1.47"/>
    </reaction>
</comment>
<gene>
    <name evidence="14" type="ORF">L4923_18995</name>
</gene>
<evidence type="ECO:0000259" key="13">
    <source>
        <dbReference type="Pfam" id="PF00155"/>
    </source>
</evidence>
<evidence type="ECO:0000256" key="7">
    <source>
        <dbReference type="ARBA" id="ARBA00022756"/>
    </source>
</evidence>
<name>A0ABS9QKK1_9HYPH</name>
<keyword evidence="7" id="KW-0093">Biotin biosynthesis</keyword>